<evidence type="ECO:0000256" key="4">
    <source>
        <dbReference type="ARBA" id="ARBA00023175"/>
    </source>
</evidence>
<feature type="region of interest" description="Disordered" evidence="7">
    <location>
        <begin position="114"/>
        <end position="339"/>
    </location>
</feature>
<evidence type="ECO:0000256" key="7">
    <source>
        <dbReference type="SAM" id="MobiDB-lite"/>
    </source>
</evidence>
<dbReference type="GO" id="GO:0005737">
    <property type="term" value="C:cytoplasm"/>
    <property type="evidence" value="ECO:0007669"/>
    <property type="project" value="TreeGrafter"/>
</dbReference>
<keyword evidence="2 6" id="KW-0067">ATP-binding</keyword>
<dbReference type="InterPro" id="IPR036961">
    <property type="entry name" value="Kinesin_motor_dom_sf"/>
</dbReference>
<dbReference type="GO" id="GO:0003774">
    <property type="term" value="F:cytoskeletal motor activity"/>
    <property type="evidence" value="ECO:0007669"/>
    <property type="project" value="UniProtKB-UniRule"/>
</dbReference>
<evidence type="ECO:0000256" key="3">
    <source>
        <dbReference type="ARBA" id="ARBA00023123"/>
    </source>
</evidence>
<dbReference type="SUPFAM" id="SSF52540">
    <property type="entry name" value="P-loop containing nucleoside triphosphate hydrolases"/>
    <property type="match status" value="1"/>
</dbReference>
<dbReference type="GO" id="GO:0005524">
    <property type="term" value="F:ATP binding"/>
    <property type="evidence" value="ECO:0007669"/>
    <property type="project" value="UniProtKB-UniRule"/>
</dbReference>
<sequence>MDESLEKETFKPSLNDSFLDSSISRSSDTSPRSFIERTPEHSRLPKSAVVQGSLPNNEGSDTVESSQGQENGSHVVWWTPTESVDVSSSNEAVHLQQRLRHLSSELVTLRSRLHVNGSDGGQPQGVGQGKEGSAGQVDHEDSNNNNNDPSPQNNSNNTSNNSSTGATYQNQSSIFTSSSAGSKGPGVPQGLAHRQPSNIPRPSSVAGPGPPYEEPDDDLPADIVDAAAHRSATSHHQSMSFAVPSPLSAFAPPGDGNPHGGGGPPSGSFHSHQASTSVRAIPASSSLPSSLPPSHPPPPIPNNPPPSLLRNTLPRHQAPPPASSKRKPHPHDTPSADASAPAVVGDLIHLPSPVAEEGVLRTLQERFSMGKYFTNVGPILLAVNPYHHVGLPLTLNAIKTSPSSSGDLFRVVKEAARLQSETGYPQAIILSGVSGSGKTYASMQLLRHLFDVAGGGPETDAFKHLAAAFTVLRSLGSAKTQSNSESSRIVSNSLNGI</sequence>
<proteinExistence type="inferred from homology"/>
<comment type="caution">
    <text evidence="6">Lacks conserved residue(s) required for the propagation of feature annotation.</text>
</comment>
<dbReference type="AlphaFoldDB" id="A0A7R8WDA0"/>
<feature type="compositionally biased region" description="Pro residues" evidence="7">
    <location>
        <begin position="290"/>
        <end position="307"/>
    </location>
</feature>
<evidence type="ECO:0000256" key="2">
    <source>
        <dbReference type="ARBA" id="ARBA00022840"/>
    </source>
</evidence>
<feature type="compositionally biased region" description="Low complexity" evidence="7">
    <location>
        <begin position="143"/>
        <end position="164"/>
    </location>
</feature>
<organism evidence="8">
    <name type="scientific">Cyprideis torosa</name>
    <dbReference type="NCBI Taxonomy" id="163714"/>
    <lineage>
        <taxon>Eukaryota</taxon>
        <taxon>Metazoa</taxon>
        <taxon>Ecdysozoa</taxon>
        <taxon>Arthropoda</taxon>
        <taxon>Crustacea</taxon>
        <taxon>Oligostraca</taxon>
        <taxon>Ostracoda</taxon>
        <taxon>Podocopa</taxon>
        <taxon>Podocopida</taxon>
        <taxon>Cytherocopina</taxon>
        <taxon>Cytheroidea</taxon>
        <taxon>Cytherideidae</taxon>
        <taxon>Cyprideis</taxon>
    </lineage>
</organism>
<feature type="compositionally biased region" description="Basic and acidic residues" evidence="7">
    <location>
        <begin position="34"/>
        <end position="43"/>
    </location>
</feature>
<dbReference type="PRINTS" id="PR00193">
    <property type="entry name" value="MYOSINHEAVY"/>
</dbReference>
<keyword evidence="1 6" id="KW-0547">Nucleotide-binding</keyword>
<feature type="binding site" evidence="6">
    <location>
        <begin position="432"/>
        <end position="439"/>
    </location>
    <ligand>
        <name>ATP</name>
        <dbReference type="ChEBI" id="CHEBI:30616"/>
    </ligand>
</feature>
<comment type="similarity">
    <text evidence="6">Belongs to the TRAFAC class myosin-kinesin ATPase superfamily. Myosin family.</text>
</comment>
<feature type="compositionally biased region" description="Low complexity" evidence="7">
    <location>
        <begin position="17"/>
        <end position="33"/>
    </location>
</feature>
<evidence type="ECO:0000256" key="6">
    <source>
        <dbReference type="PROSITE-ProRule" id="PRU00782"/>
    </source>
</evidence>
<dbReference type="Gene3D" id="3.40.850.10">
    <property type="entry name" value="Kinesin motor domain"/>
    <property type="match status" value="1"/>
</dbReference>
<dbReference type="OrthoDB" id="370884at2759"/>
<name>A0A7R8WDA0_9CRUS</name>
<dbReference type="PANTHER" id="PTHR13140:SF498">
    <property type="entry name" value="DACHS, ISOFORM E"/>
    <property type="match status" value="1"/>
</dbReference>
<feature type="compositionally biased region" description="Gly residues" evidence="7">
    <location>
        <begin position="118"/>
        <end position="132"/>
    </location>
</feature>
<dbReference type="PROSITE" id="PS51456">
    <property type="entry name" value="MYOSIN_MOTOR"/>
    <property type="match status" value="1"/>
</dbReference>
<protein>
    <submittedName>
        <fullName evidence="8">Uncharacterized protein</fullName>
    </submittedName>
</protein>
<dbReference type="EMBL" id="OB660930">
    <property type="protein sequence ID" value="CAD7226778.1"/>
    <property type="molecule type" value="Genomic_DNA"/>
</dbReference>
<evidence type="ECO:0000256" key="1">
    <source>
        <dbReference type="ARBA" id="ARBA00022741"/>
    </source>
</evidence>
<dbReference type="GO" id="GO:0051015">
    <property type="term" value="F:actin filament binding"/>
    <property type="evidence" value="ECO:0007669"/>
    <property type="project" value="TreeGrafter"/>
</dbReference>
<feature type="compositionally biased region" description="Polar residues" evidence="7">
    <location>
        <begin position="165"/>
        <end position="181"/>
    </location>
</feature>
<reference evidence="8" key="1">
    <citation type="submission" date="2020-11" db="EMBL/GenBank/DDBJ databases">
        <authorList>
            <person name="Tran Van P."/>
        </authorList>
    </citation>
    <scope>NUCLEOTIDE SEQUENCE</scope>
</reference>
<keyword evidence="3 6" id="KW-0518">Myosin</keyword>
<evidence type="ECO:0000313" key="8">
    <source>
        <dbReference type="EMBL" id="CAD7226778.1"/>
    </source>
</evidence>
<dbReference type="GO" id="GO:0016459">
    <property type="term" value="C:myosin complex"/>
    <property type="evidence" value="ECO:0007669"/>
    <property type="project" value="UniProtKB-KW"/>
</dbReference>
<keyword evidence="5 6" id="KW-0009">Actin-binding</keyword>
<gene>
    <name evidence="8" type="ORF">CTOB1V02_LOCUS4693</name>
</gene>
<dbReference type="GO" id="GO:0016020">
    <property type="term" value="C:membrane"/>
    <property type="evidence" value="ECO:0007669"/>
    <property type="project" value="TreeGrafter"/>
</dbReference>
<dbReference type="PANTHER" id="PTHR13140">
    <property type="entry name" value="MYOSIN"/>
    <property type="match status" value="1"/>
</dbReference>
<dbReference type="InterPro" id="IPR001609">
    <property type="entry name" value="Myosin_head_motor_dom-like"/>
</dbReference>
<dbReference type="GO" id="GO:0007015">
    <property type="term" value="P:actin filament organization"/>
    <property type="evidence" value="ECO:0007669"/>
    <property type="project" value="TreeGrafter"/>
</dbReference>
<dbReference type="InterPro" id="IPR027417">
    <property type="entry name" value="P-loop_NTPase"/>
</dbReference>
<keyword evidence="4 6" id="KW-0505">Motor protein</keyword>
<feature type="compositionally biased region" description="Polar residues" evidence="7">
    <location>
        <begin position="53"/>
        <end position="72"/>
    </location>
</feature>
<dbReference type="Pfam" id="PF00063">
    <property type="entry name" value="Myosin_head"/>
    <property type="match status" value="1"/>
</dbReference>
<feature type="compositionally biased region" description="Basic and acidic residues" evidence="7">
    <location>
        <begin position="1"/>
        <end position="10"/>
    </location>
</feature>
<feature type="region of interest" description="Disordered" evidence="7">
    <location>
        <begin position="1"/>
        <end position="72"/>
    </location>
</feature>
<accession>A0A7R8WDA0</accession>
<evidence type="ECO:0000256" key="5">
    <source>
        <dbReference type="ARBA" id="ARBA00023203"/>
    </source>
</evidence>